<dbReference type="Proteomes" id="UP001164746">
    <property type="component" value="Chromosome 7"/>
</dbReference>
<gene>
    <name evidence="9" type="ORF">MAR_035182</name>
</gene>
<dbReference type="Gene3D" id="4.10.400.10">
    <property type="entry name" value="Low-density Lipoprotein Receptor"/>
    <property type="match status" value="6"/>
</dbReference>
<keyword evidence="7 8" id="KW-1015">Disulfide bond</keyword>
<reference evidence="9" key="1">
    <citation type="submission" date="2022-11" db="EMBL/GenBank/DDBJ databases">
        <title>Centuries of genome instability and evolution in soft-shell clam transmissible cancer (bioRxiv).</title>
        <authorList>
            <person name="Hart S.F.M."/>
            <person name="Yonemitsu M.A."/>
            <person name="Giersch R.M."/>
            <person name="Beal B.F."/>
            <person name="Arriagada G."/>
            <person name="Davis B.W."/>
            <person name="Ostrander E.A."/>
            <person name="Goff S.P."/>
            <person name="Metzger M.J."/>
        </authorList>
    </citation>
    <scope>NUCLEOTIDE SEQUENCE</scope>
    <source>
        <strain evidence="9">MELC-2E11</strain>
        <tissue evidence="9">Siphon/mantle</tissue>
    </source>
</reference>
<dbReference type="CDD" id="cd00112">
    <property type="entry name" value="LDLa"/>
    <property type="match status" value="5"/>
</dbReference>
<dbReference type="InterPro" id="IPR050685">
    <property type="entry name" value="LDLR"/>
</dbReference>
<name>A0ABY7ESD1_MYAAR</name>
<evidence type="ECO:0000256" key="1">
    <source>
        <dbReference type="ARBA" id="ARBA00004167"/>
    </source>
</evidence>
<evidence type="ECO:0000256" key="2">
    <source>
        <dbReference type="ARBA" id="ARBA00004308"/>
    </source>
</evidence>
<feature type="disulfide bond" evidence="8">
    <location>
        <begin position="125"/>
        <end position="137"/>
    </location>
</feature>
<keyword evidence="4" id="KW-0677">Repeat</keyword>
<feature type="disulfide bond" evidence="8">
    <location>
        <begin position="271"/>
        <end position="286"/>
    </location>
</feature>
<evidence type="ECO:0000256" key="6">
    <source>
        <dbReference type="ARBA" id="ARBA00023136"/>
    </source>
</evidence>
<dbReference type="SMART" id="SM00192">
    <property type="entry name" value="LDLa"/>
    <property type="match status" value="5"/>
</dbReference>
<dbReference type="PROSITE" id="PS01209">
    <property type="entry name" value="LDLRA_1"/>
    <property type="match status" value="2"/>
</dbReference>
<keyword evidence="6" id="KW-0472">Membrane</keyword>
<dbReference type="InterPro" id="IPR023415">
    <property type="entry name" value="LDLR_class-A_CS"/>
</dbReference>
<dbReference type="PANTHER" id="PTHR24270">
    <property type="entry name" value="LOW-DENSITY LIPOPROTEIN RECEPTOR-RELATED"/>
    <property type="match status" value="1"/>
</dbReference>
<dbReference type="InterPro" id="IPR002172">
    <property type="entry name" value="LDrepeatLR_classA_rpt"/>
</dbReference>
<organism evidence="9 10">
    <name type="scientific">Mya arenaria</name>
    <name type="common">Soft-shell clam</name>
    <dbReference type="NCBI Taxonomy" id="6604"/>
    <lineage>
        <taxon>Eukaryota</taxon>
        <taxon>Metazoa</taxon>
        <taxon>Spiralia</taxon>
        <taxon>Lophotrochozoa</taxon>
        <taxon>Mollusca</taxon>
        <taxon>Bivalvia</taxon>
        <taxon>Autobranchia</taxon>
        <taxon>Heteroconchia</taxon>
        <taxon>Euheterodonta</taxon>
        <taxon>Imparidentia</taxon>
        <taxon>Neoheterodontei</taxon>
        <taxon>Myida</taxon>
        <taxon>Myoidea</taxon>
        <taxon>Myidae</taxon>
        <taxon>Mya</taxon>
    </lineage>
</organism>
<keyword evidence="5" id="KW-1133">Transmembrane helix</keyword>
<feature type="disulfide bond" evidence="8">
    <location>
        <begin position="204"/>
        <end position="216"/>
    </location>
</feature>
<evidence type="ECO:0000313" key="10">
    <source>
        <dbReference type="Proteomes" id="UP001164746"/>
    </source>
</evidence>
<feature type="disulfide bond" evidence="8">
    <location>
        <begin position="291"/>
        <end position="303"/>
    </location>
</feature>
<dbReference type="PRINTS" id="PR00261">
    <property type="entry name" value="LDLRECEPTOR"/>
</dbReference>
<accession>A0ABY7ESD1</accession>
<dbReference type="SUPFAM" id="SSF57424">
    <property type="entry name" value="LDL receptor-like module"/>
    <property type="match status" value="5"/>
</dbReference>
<keyword evidence="10" id="KW-1185">Reference proteome</keyword>
<dbReference type="InterPro" id="IPR036055">
    <property type="entry name" value="LDL_receptor-like_sf"/>
</dbReference>
<evidence type="ECO:0000256" key="7">
    <source>
        <dbReference type="ARBA" id="ARBA00023157"/>
    </source>
</evidence>
<evidence type="ECO:0000313" key="9">
    <source>
        <dbReference type="EMBL" id="WAR10106.1"/>
    </source>
</evidence>
<dbReference type="EMBL" id="CP111018">
    <property type="protein sequence ID" value="WAR10106.1"/>
    <property type="molecule type" value="Genomic_DNA"/>
</dbReference>
<proteinExistence type="predicted"/>
<evidence type="ECO:0000256" key="8">
    <source>
        <dbReference type="PROSITE-ProRule" id="PRU00124"/>
    </source>
</evidence>
<feature type="disulfide bond" evidence="8">
    <location>
        <begin position="298"/>
        <end position="316"/>
    </location>
</feature>
<dbReference type="Pfam" id="PF00057">
    <property type="entry name" value="Ldl_recept_a"/>
    <property type="match status" value="5"/>
</dbReference>
<dbReference type="PROSITE" id="PS50068">
    <property type="entry name" value="LDLRA_2"/>
    <property type="match status" value="5"/>
</dbReference>
<comment type="caution">
    <text evidence="8">Lacks conserved residue(s) required for the propagation of feature annotation.</text>
</comment>
<keyword evidence="3" id="KW-0812">Transmembrane</keyword>
<protein>
    <submittedName>
        <fullName evidence="9">VLDLR-like protein</fullName>
    </submittedName>
</protein>
<feature type="disulfide bond" evidence="8">
    <location>
        <begin position="132"/>
        <end position="150"/>
    </location>
</feature>
<evidence type="ECO:0000256" key="4">
    <source>
        <dbReference type="ARBA" id="ARBA00022737"/>
    </source>
</evidence>
<feature type="disulfide bond" evidence="8">
    <location>
        <begin position="211"/>
        <end position="229"/>
    </location>
</feature>
<comment type="subcellular location">
    <subcellularLocation>
        <location evidence="2">Endomembrane system</location>
    </subcellularLocation>
    <subcellularLocation>
        <location evidence="1">Membrane</location>
        <topology evidence="1">Single-pass membrane protein</topology>
    </subcellularLocation>
</comment>
<evidence type="ECO:0000256" key="5">
    <source>
        <dbReference type="ARBA" id="ARBA00022989"/>
    </source>
</evidence>
<sequence length="338" mass="37843">MPDAVAATCACSYGKLRADNKSCEALKTFLAVMTENSIAGIDLDLSNTVEAIQRINGTFRNSIEFIYKENALLLQDTRRNEHIIETSFIGRLKARRTCDEGYFKCREGRCIPTDFECDYDQYPPCQNGTFMCRYGRCIDNGLRCNGVDNCNDGYATDEADCHEFKCEGSGRCIPNSWKCDGDEDCNLGEDEPPKRICENITSSCSDKDFRCANGKCIATLFVCNGINDCGDNTDEKHSLNCSSRPCPPDSFTCKKNKERGIYPCISSDKVCNGVYDCLEKEDEHECPVVLCDEGYFTCRSGECVPEKVKCDYVLDCEDGSDESTKCSKMTYTFSKNML</sequence>
<evidence type="ECO:0000256" key="3">
    <source>
        <dbReference type="ARBA" id="ARBA00022692"/>
    </source>
</evidence>